<keyword evidence="1" id="KW-0805">Transcription regulation</keyword>
<dbReference type="InterPro" id="IPR011051">
    <property type="entry name" value="RmlC_Cupin_sf"/>
</dbReference>
<dbReference type="Pfam" id="PF02311">
    <property type="entry name" value="AraC_binding"/>
    <property type="match status" value="1"/>
</dbReference>
<name>A0A7I8DJU8_9FIRM</name>
<organism evidence="5 6">
    <name type="scientific">Anaerocolumna chitinilytica</name>
    <dbReference type="NCBI Taxonomy" id="1727145"/>
    <lineage>
        <taxon>Bacteria</taxon>
        <taxon>Bacillati</taxon>
        <taxon>Bacillota</taxon>
        <taxon>Clostridia</taxon>
        <taxon>Lachnospirales</taxon>
        <taxon>Lachnospiraceae</taxon>
        <taxon>Anaerocolumna</taxon>
    </lineage>
</organism>
<dbReference type="Proteomes" id="UP000515703">
    <property type="component" value="Chromosome"/>
</dbReference>
<accession>A0A7I8DJU8</accession>
<dbReference type="PROSITE" id="PS00041">
    <property type="entry name" value="HTH_ARAC_FAMILY_1"/>
    <property type="match status" value="1"/>
</dbReference>
<dbReference type="GO" id="GO:0003700">
    <property type="term" value="F:DNA-binding transcription factor activity"/>
    <property type="evidence" value="ECO:0007669"/>
    <property type="project" value="InterPro"/>
</dbReference>
<dbReference type="Pfam" id="PF12833">
    <property type="entry name" value="HTH_18"/>
    <property type="match status" value="1"/>
</dbReference>
<evidence type="ECO:0000313" key="6">
    <source>
        <dbReference type="Proteomes" id="UP000515703"/>
    </source>
</evidence>
<dbReference type="SUPFAM" id="SSF51182">
    <property type="entry name" value="RmlC-like cupins"/>
    <property type="match status" value="1"/>
</dbReference>
<reference evidence="5 6" key="1">
    <citation type="submission" date="2020-08" db="EMBL/GenBank/DDBJ databases">
        <title>Draft genome sequencing of an Anaerocolumna strain isolated from anoxic soil subjected to BSD treatment.</title>
        <authorList>
            <person name="Uek A."/>
            <person name="Tonouchi A."/>
        </authorList>
    </citation>
    <scope>NUCLEOTIDE SEQUENCE [LARGE SCALE GENOMIC DNA]</scope>
    <source>
        <strain evidence="5 6">CTTW</strain>
    </source>
</reference>
<dbReference type="InterPro" id="IPR014710">
    <property type="entry name" value="RmlC-like_jellyroll"/>
</dbReference>
<dbReference type="SUPFAM" id="SSF46689">
    <property type="entry name" value="Homeodomain-like"/>
    <property type="match status" value="2"/>
</dbReference>
<dbReference type="PROSITE" id="PS01124">
    <property type="entry name" value="HTH_ARAC_FAMILY_2"/>
    <property type="match status" value="1"/>
</dbReference>
<dbReference type="InterPro" id="IPR009057">
    <property type="entry name" value="Homeodomain-like_sf"/>
</dbReference>
<evidence type="ECO:0000256" key="3">
    <source>
        <dbReference type="ARBA" id="ARBA00023163"/>
    </source>
</evidence>
<protein>
    <recommendedName>
        <fullName evidence="4">HTH araC/xylS-type domain-containing protein</fullName>
    </recommendedName>
</protein>
<proteinExistence type="predicted"/>
<gene>
    <name evidence="5" type="ORF">bsdcttw_17990</name>
</gene>
<dbReference type="InterPro" id="IPR018060">
    <property type="entry name" value="HTH_AraC"/>
</dbReference>
<sequence>MNIIPVYRDTGEKLFENGNSIYINNIIEGSEPHLHAHEFIEISYVASGSGVHILGDKEYRVNKGDLFLINYHIPHEFRSFQPSDAEPINVYNCVFKPEFIDINLLDYKDFKDVIQYLSFRSIFSLNPDNVDDLKLSEGENPALENIYKKMLKEFTAKEDGYIELLRVYLIELLIQIFRSMKASIHKKTDMMSHHASLMEQSIQYLKSNYKVNVKLSELASLSFLSPTYYCKLFKDYTGVTISEYIQKLRIEEACNLLMTTDLKVIAVAQKIGYSDIKHFNEVFKKLTGTTPSAYKKSH</sequence>
<keyword evidence="2" id="KW-0238">DNA-binding</keyword>
<dbReference type="InterPro" id="IPR018062">
    <property type="entry name" value="HTH_AraC-typ_CS"/>
</dbReference>
<dbReference type="KEGG" id="acht:bsdcttw_17990"/>
<evidence type="ECO:0000256" key="2">
    <source>
        <dbReference type="ARBA" id="ARBA00023125"/>
    </source>
</evidence>
<keyword evidence="6" id="KW-1185">Reference proteome</keyword>
<evidence type="ECO:0000259" key="4">
    <source>
        <dbReference type="PROSITE" id="PS01124"/>
    </source>
</evidence>
<dbReference type="InterPro" id="IPR020449">
    <property type="entry name" value="Tscrpt_reg_AraC-type_HTH"/>
</dbReference>
<feature type="domain" description="HTH araC/xylS-type" evidence="4">
    <location>
        <begin position="199"/>
        <end position="297"/>
    </location>
</feature>
<keyword evidence="3" id="KW-0804">Transcription</keyword>
<dbReference type="SMART" id="SM00342">
    <property type="entry name" value="HTH_ARAC"/>
    <property type="match status" value="1"/>
</dbReference>
<dbReference type="Gene3D" id="2.60.120.10">
    <property type="entry name" value="Jelly Rolls"/>
    <property type="match status" value="1"/>
</dbReference>
<evidence type="ECO:0000313" key="5">
    <source>
        <dbReference type="EMBL" id="BCJ98758.1"/>
    </source>
</evidence>
<dbReference type="PANTHER" id="PTHR43280">
    <property type="entry name" value="ARAC-FAMILY TRANSCRIPTIONAL REGULATOR"/>
    <property type="match status" value="1"/>
</dbReference>
<dbReference type="PRINTS" id="PR00032">
    <property type="entry name" value="HTHARAC"/>
</dbReference>
<dbReference type="GO" id="GO:0043565">
    <property type="term" value="F:sequence-specific DNA binding"/>
    <property type="evidence" value="ECO:0007669"/>
    <property type="project" value="InterPro"/>
</dbReference>
<dbReference type="Gene3D" id="1.10.10.60">
    <property type="entry name" value="Homeodomain-like"/>
    <property type="match status" value="2"/>
</dbReference>
<dbReference type="RefSeq" id="WP_185259064.1">
    <property type="nucleotide sequence ID" value="NZ_AP023368.1"/>
</dbReference>
<evidence type="ECO:0000256" key="1">
    <source>
        <dbReference type="ARBA" id="ARBA00023015"/>
    </source>
</evidence>
<reference evidence="5 6" key="2">
    <citation type="submission" date="2020-08" db="EMBL/GenBank/DDBJ databases">
        <authorList>
            <person name="Ueki A."/>
            <person name="Tonouchi A."/>
        </authorList>
    </citation>
    <scope>NUCLEOTIDE SEQUENCE [LARGE SCALE GENOMIC DNA]</scope>
    <source>
        <strain evidence="5 6">CTTW</strain>
    </source>
</reference>
<dbReference type="AlphaFoldDB" id="A0A7I8DJU8"/>
<dbReference type="InterPro" id="IPR003313">
    <property type="entry name" value="AraC-bd"/>
</dbReference>
<dbReference type="EMBL" id="AP023368">
    <property type="protein sequence ID" value="BCJ98758.1"/>
    <property type="molecule type" value="Genomic_DNA"/>
</dbReference>
<dbReference type="PANTHER" id="PTHR43280:SF34">
    <property type="entry name" value="ARAC-FAMILY TRANSCRIPTIONAL REGULATOR"/>
    <property type="match status" value="1"/>
</dbReference>